<evidence type="ECO:0000256" key="1">
    <source>
        <dbReference type="ARBA" id="ARBA00023015"/>
    </source>
</evidence>
<feature type="domain" description="HTH araC/xylS-type" evidence="4">
    <location>
        <begin position="184"/>
        <end position="282"/>
    </location>
</feature>
<keyword evidence="3" id="KW-0804">Transcription</keyword>
<keyword evidence="1" id="KW-0805">Transcription regulation</keyword>
<dbReference type="InterPro" id="IPR018062">
    <property type="entry name" value="HTH_AraC-typ_CS"/>
</dbReference>
<dbReference type="Gene3D" id="1.10.10.60">
    <property type="entry name" value="Homeodomain-like"/>
    <property type="match status" value="2"/>
</dbReference>
<dbReference type="SUPFAM" id="SSF51215">
    <property type="entry name" value="Regulatory protein AraC"/>
    <property type="match status" value="1"/>
</dbReference>
<evidence type="ECO:0000256" key="2">
    <source>
        <dbReference type="ARBA" id="ARBA00023125"/>
    </source>
</evidence>
<gene>
    <name evidence="5" type="ORF">ACFSUF_01905</name>
</gene>
<dbReference type="PANTHER" id="PTHR43280">
    <property type="entry name" value="ARAC-FAMILY TRANSCRIPTIONAL REGULATOR"/>
    <property type="match status" value="1"/>
</dbReference>
<sequence>MERKQPPRLTNAEYILQKHVPVQVFHGIHSGTIALHWHEFYELSFVVSGAGEHRLNGSSYPLSAGTVFLLTPADFHELVSLADQPLEIYNFIFTEALLDDRLYHWLFSGGLRLQAQLPEEQRRRVYLDYERLHEETAVWQEGSEIVVKATLQRLLVDLYRASAVNYMEPRSQLAEPQNLNLNLQKALIYIHHHFRENLSLDDAAAQANYSATYFSESFSKSIGQPFQRYLQNVRMQFAESLLKASALPVTEICYAAGFNTLGHFERVFRQRTGMSPREYRTVSEIAERSGNG</sequence>
<dbReference type="SMART" id="SM00342">
    <property type="entry name" value="HTH_ARAC"/>
    <property type="match status" value="1"/>
</dbReference>
<reference evidence="6" key="1">
    <citation type="journal article" date="2019" name="Int. J. Syst. Evol. Microbiol.">
        <title>The Global Catalogue of Microorganisms (GCM) 10K type strain sequencing project: providing services to taxonomists for standard genome sequencing and annotation.</title>
        <authorList>
            <consortium name="The Broad Institute Genomics Platform"/>
            <consortium name="The Broad Institute Genome Sequencing Center for Infectious Disease"/>
            <person name="Wu L."/>
            <person name="Ma J."/>
        </authorList>
    </citation>
    <scope>NUCLEOTIDE SEQUENCE [LARGE SCALE GENOMIC DNA]</scope>
    <source>
        <strain evidence="6">KCTC 3950</strain>
    </source>
</reference>
<dbReference type="Gene3D" id="2.60.120.10">
    <property type="entry name" value="Jelly Rolls"/>
    <property type="match status" value="1"/>
</dbReference>
<dbReference type="InterPro" id="IPR018060">
    <property type="entry name" value="HTH_AraC"/>
</dbReference>
<accession>A0ABW5P8F5</accession>
<proteinExistence type="predicted"/>
<dbReference type="InterPro" id="IPR037923">
    <property type="entry name" value="HTH-like"/>
</dbReference>
<dbReference type="Pfam" id="PF02311">
    <property type="entry name" value="AraC_binding"/>
    <property type="match status" value="1"/>
</dbReference>
<dbReference type="PANTHER" id="PTHR43280:SF27">
    <property type="entry name" value="TRANSCRIPTIONAL REGULATOR MTLR"/>
    <property type="match status" value="1"/>
</dbReference>
<dbReference type="InterPro" id="IPR014710">
    <property type="entry name" value="RmlC-like_jellyroll"/>
</dbReference>
<dbReference type="RefSeq" id="WP_377599554.1">
    <property type="nucleotide sequence ID" value="NZ_JBHUME010000002.1"/>
</dbReference>
<dbReference type="PROSITE" id="PS00041">
    <property type="entry name" value="HTH_ARAC_FAMILY_1"/>
    <property type="match status" value="1"/>
</dbReference>
<dbReference type="InterPro" id="IPR003313">
    <property type="entry name" value="AraC-bd"/>
</dbReference>
<evidence type="ECO:0000259" key="4">
    <source>
        <dbReference type="PROSITE" id="PS01124"/>
    </source>
</evidence>
<dbReference type="InterPro" id="IPR009057">
    <property type="entry name" value="Homeodomain-like_sf"/>
</dbReference>
<evidence type="ECO:0000313" key="5">
    <source>
        <dbReference type="EMBL" id="MFD2611176.1"/>
    </source>
</evidence>
<dbReference type="SUPFAM" id="SSF46689">
    <property type="entry name" value="Homeodomain-like"/>
    <property type="match status" value="2"/>
</dbReference>
<dbReference type="Pfam" id="PF12833">
    <property type="entry name" value="HTH_18"/>
    <property type="match status" value="1"/>
</dbReference>
<keyword evidence="2" id="KW-0238">DNA-binding</keyword>
<evidence type="ECO:0000256" key="3">
    <source>
        <dbReference type="ARBA" id="ARBA00023163"/>
    </source>
</evidence>
<dbReference type="Proteomes" id="UP001597541">
    <property type="component" value="Unassembled WGS sequence"/>
</dbReference>
<evidence type="ECO:0000313" key="6">
    <source>
        <dbReference type="Proteomes" id="UP001597541"/>
    </source>
</evidence>
<organism evidence="5 6">
    <name type="scientific">Paenibacillus gansuensis</name>
    <dbReference type="NCBI Taxonomy" id="306542"/>
    <lineage>
        <taxon>Bacteria</taxon>
        <taxon>Bacillati</taxon>
        <taxon>Bacillota</taxon>
        <taxon>Bacilli</taxon>
        <taxon>Bacillales</taxon>
        <taxon>Paenibacillaceae</taxon>
        <taxon>Paenibacillus</taxon>
    </lineage>
</organism>
<comment type="caution">
    <text evidence="5">The sequence shown here is derived from an EMBL/GenBank/DDBJ whole genome shotgun (WGS) entry which is preliminary data.</text>
</comment>
<keyword evidence="6" id="KW-1185">Reference proteome</keyword>
<dbReference type="PRINTS" id="PR00032">
    <property type="entry name" value="HTHARAC"/>
</dbReference>
<dbReference type="EMBL" id="JBHUME010000002">
    <property type="protein sequence ID" value="MFD2611176.1"/>
    <property type="molecule type" value="Genomic_DNA"/>
</dbReference>
<name>A0ABW5P8F5_9BACL</name>
<dbReference type="PROSITE" id="PS01124">
    <property type="entry name" value="HTH_ARAC_FAMILY_2"/>
    <property type="match status" value="1"/>
</dbReference>
<dbReference type="InterPro" id="IPR020449">
    <property type="entry name" value="Tscrpt_reg_AraC-type_HTH"/>
</dbReference>
<protein>
    <submittedName>
        <fullName evidence="5">AraC family transcriptional regulator</fullName>
    </submittedName>
</protein>